<keyword evidence="1" id="KW-1133">Transmembrane helix</keyword>
<evidence type="ECO:0000259" key="2">
    <source>
        <dbReference type="Pfam" id="PF13116"/>
    </source>
</evidence>
<reference evidence="3 4" key="1">
    <citation type="journal article" date="2017" name="Nat. Commun.">
        <title>In situ click chemistry generation of cyclooxygenase-2 inhibitors.</title>
        <authorList>
            <person name="Bhardwaj A."/>
            <person name="Kaur J."/>
            <person name="Wuest M."/>
            <person name="Wuest F."/>
        </authorList>
    </citation>
    <scope>NUCLEOTIDE SEQUENCE [LARGE SCALE GENOMIC DNA]</scope>
    <source>
        <strain evidence="3">S2_018_000_R2_106</strain>
    </source>
</reference>
<evidence type="ECO:0000313" key="3">
    <source>
        <dbReference type="EMBL" id="TKW61262.1"/>
    </source>
</evidence>
<dbReference type="AlphaFoldDB" id="A0A6N4RB28"/>
<gene>
    <name evidence="3" type="ORF">DI628_01135</name>
</gene>
<dbReference type="EMBL" id="VAFM01000001">
    <property type="protein sequence ID" value="TKW61262.1"/>
    <property type="molecule type" value="Genomic_DNA"/>
</dbReference>
<feature type="transmembrane region" description="Helical" evidence="1">
    <location>
        <begin position="7"/>
        <end position="32"/>
    </location>
</feature>
<name>A0A6N4RB28_BLAVI</name>
<keyword evidence="1" id="KW-0472">Membrane</keyword>
<dbReference type="Proteomes" id="UP000320948">
    <property type="component" value="Unassembled WGS sequence"/>
</dbReference>
<comment type="caution">
    <text evidence="3">The sequence shown here is derived from an EMBL/GenBank/DDBJ whole genome shotgun (WGS) entry which is preliminary data.</text>
</comment>
<evidence type="ECO:0000313" key="4">
    <source>
        <dbReference type="Proteomes" id="UP000320948"/>
    </source>
</evidence>
<keyword evidence="1" id="KW-0812">Transmembrane</keyword>
<protein>
    <submittedName>
        <fullName evidence="3">DUF3971 domain-containing protein</fullName>
    </submittedName>
</protein>
<dbReference type="InterPro" id="IPR025263">
    <property type="entry name" value="YhdP_central"/>
</dbReference>
<feature type="domain" description="YhdP central" evidence="2">
    <location>
        <begin position="293"/>
        <end position="701"/>
    </location>
</feature>
<accession>A0A6N4RB28</accession>
<proteinExistence type="predicted"/>
<sequence>MVWKRRALVWGGWSGGSVAVLMLLGIALFIWAAQEFTRYRPLDVTHRLEQLGTYLLPKGMTLEADKAELYFDDGPILRLNGLGIKGSDGELGVFVEQAAVRFASTQLLLLSAAPKDVEARGVTLRLVRAVDGVSIAGLNFGGDKDEKRKGVVDWLNGLGWDRVWGRLKQVKVADLNLLVRDDVQHAEWVMEDGGLVISRYPDLGERGTMTAFVRRLYGEGDKLDNFDNVPVLVSFEHGPKAEGLEIRGRLDRADAQMVSDYFPPQFGDLLRAQGQVEVGTRLLEDNKMEQPWVTLRLRDVKVHPDVAYSKPMEFPKLTVTASYVPPVEGVSGSDVLMVRELNVTTKRGAVVDASGTIAGMQSGNPLVDFSLTSAKGEIQGVFDLFPDKPRGFAKALEWLRPNIEKGNYTDLTAHYKGFPEAFPGCGEECGVLDIDAEFSDGRVRFLDELSPVEAPEGRLRWRGETMTVTAPKGTIKTAAGTQNVKNVVVTMKDIFAHTPSQLRVTGIVNGPAAGVMSELNKIDEITGKVPLGISGKQTGWMDILVPLPRGAKASFASSTVLVSATIADVGVRGLPQLKGLDFAGSGAVVSLDADKRLRVQTQGTLGGLPMKVDWSQSIAPHAPDHMHLSAQGTVTGAWLMQHVSTTQLEVNGPVGVNVTMDERDDGSWQFAATADGARAQVEVPAVRFTKPVGGRLNVDTKGIYTLGERIALERLDVVGRDLSVNGSVDWYMDDVAKSSVNLPLIKLGQTDVAATMKGGDIVLKGVLLDVSGYDLFDSKVEGKPVDDKPDESLDGLYLDMDVNTVRFERGDLTNVSLDAHAVKGRWEVGKLDALVDGKRILVVRNTLPGQPGRSVMTLAIDDLGRALDVTGLYSQLAKGRLTGDITYDSRDVGGGVLKITDFEVKNPPVMMQVMSLLSLEQMFSGSSSTLFKTATIPVRVDGKVFYLDNASLEGPSMDVRLTGSYDRGQKQMNIDGKLAPGIPLNRLVGKIPLLGTLLTGSQDGVVVADFKVKGSTSDPQVNVRPLSVITPGLLKDFWRGVTGSDTPAPVKLEVQDGRTEQKK</sequence>
<evidence type="ECO:0000256" key="1">
    <source>
        <dbReference type="SAM" id="Phobius"/>
    </source>
</evidence>
<dbReference type="Pfam" id="PF13116">
    <property type="entry name" value="YhdP"/>
    <property type="match status" value="1"/>
</dbReference>
<organism evidence="3 4">
    <name type="scientific">Blastochloris viridis</name>
    <name type="common">Rhodopseudomonas viridis</name>
    <dbReference type="NCBI Taxonomy" id="1079"/>
    <lineage>
        <taxon>Bacteria</taxon>
        <taxon>Pseudomonadati</taxon>
        <taxon>Pseudomonadota</taxon>
        <taxon>Alphaproteobacteria</taxon>
        <taxon>Hyphomicrobiales</taxon>
        <taxon>Blastochloridaceae</taxon>
        <taxon>Blastochloris</taxon>
    </lineage>
</organism>